<dbReference type="PANTHER" id="PTHR45339:SF1">
    <property type="entry name" value="HYBRID SIGNAL TRANSDUCTION HISTIDINE KINASE J"/>
    <property type="match status" value="1"/>
</dbReference>
<evidence type="ECO:0000259" key="4">
    <source>
        <dbReference type="PROSITE" id="PS50110"/>
    </source>
</evidence>
<reference evidence="5 6" key="1">
    <citation type="submission" date="2013-06" db="EMBL/GenBank/DDBJ databases">
        <title>Draft genome sequence of Thauera terpenica.</title>
        <authorList>
            <person name="Liu B."/>
            <person name="Frostegard A.H."/>
            <person name="Shapleigh J.P."/>
        </authorList>
    </citation>
    <scope>NUCLEOTIDE SEQUENCE [LARGE SCALE GENOMIC DNA]</scope>
    <source>
        <strain evidence="5 6">58Eu</strain>
    </source>
</reference>
<accession>T0AU79</accession>
<evidence type="ECO:0000256" key="2">
    <source>
        <dbReference type="ARBA" id="ARBA00023012"/>
    </source>
</evidence>
<dbReference type="OrthoDB" id="9179585at2"/>
<dbReference type="PANTHER" id="PTHR45339">
    <property type="entry name" value="HYBRID SIGNAL TRANSDUCTION HISTIDINE KINASE J"/>
    <property type="match status" value="1"/>
</dbReference>
<dbReference type="SUPFAM" id="SSF52172">
    <property type="entry name" value="CheY-like"/>
    <property type="match status" value="1"/>
</dbReference>
<evidence type="ECO:0000256" key="1">
    <source>
        <dbReference type="ARBA" id="ARBA00022553"/>
    </source>
</evidence>
<keyword evidence="2" id="KW-0902">Two-component regulatory system</keyword>
<organism evidence="5 6">
    <name type="scientific">Thauera terpenica 58Eu</name>
    <dbReference type="NCBI Taxonomy" id="1348657"/>
    <lineage>
        <taxon>Bacteria</taxon>
        <taxon>Pseudomonadati</taxon>
        <taxon>Pseudomonadota</taxon>
        <taxon>Betaproteobacteria</taxon>
        <taxon>Rhodocyclales</taxon>
        <taxon>Zoogloeaceae</taxon>
        <taxon>Thauera</taxon>
    </lineage>
</organism>
<keyword evidence="1 3" id="KW-0597">Phosphoprotein</keyword>
<comment type="caution">
    <text evidence="5">The sequence shown here is derived from an EMBL/GenBank/DDBJ whole genome shotgun (WGS) entry which is preliminary data.</text>
</comment>
<dbReference type="GO" id="GO:0000160">
    <property type="term" value="P:phosphorelay signal transduction system"/>
    <property type="evidence" value="ECO:0007669"/>
    <property type="project" value="UniProtKB-KW"/>
</dbReference>
<dbReference type="Proteomes" id="UP000015455">
    <property type="component" value="Unassembled WGS sequence"/>
</dbReference>
<proteinExistence type="predicted"/>
<dbReference type="PATRIC" id="fig|1348657.5.peg.3252"/>
<evidence type="ECO:0000313" key="6">
    <source>
        <dbReference type="Proteomes" id="UP000015455"/>
    </source>
</evidence>
<name>T0AU79_9RHOO</name>
<dbReference type="SMART" id="SM00448">
    <property type="entry name" value="REC"/>
    <property type="match status" value="1"/>
</dbReference>
<gene>
    <name evidence="5" type="ORF">M622_06335</name>
</gene>
<protein>
    <recommendedName>
        <fullName evidence="4">Response regulatory domain-containing protein</fullName>
    </recommendedName>
</protein>
<dbReference type="EMBL" id="ATJV01000092">
    <property type="protein sequence ID" value="EPZ14188.1"/>
    <property type="molecule type" value="Genomic_DNA"/>
</dbReference>
<evidence type="ECO:0000313" key="5">
    <source>
        <dbReference type="EMBL" id="EPZ14188.1"/>
    </source>
</evidence>
<dbReference type="RefSeq" id="WP_021250645.1">
    <property type="nucleotide sequence ID" value="NZ_ATJV01000092.1"/>
</dbReference>
<dbReference type="InterPro" id="IPR001789">
    <property type="entry name" value="Sig_transdc_resp-reg_receiver"/>
</dbReference>
<dbReference type="Pfam" id="PF00072">
    <property type="entry name" value="Response_reg"/>
    <property type="match status" value="1"/>
</dbReference>
<dbReference type="Gene3D" id="3.40.50.2300">
    <property type="match status" value="1"/>
</dbReference>
<dbReference type="InterPro" id="IPR011006">
    <property type="entry name" value="CheY-like_superfamily"/>
</dbReference>
<dbReference type="AlphaFoldDB" id="T0AU79"/>
<sequence>MSISSHLAFITDDNEINLKVAGALLKRLGWSVETFDNARAMLQRLEDVQPASILLDISMPDMGGESACAHIRARSEWNAVRVIAYTAHAMSEDADRFRANGFNAVLIKPITLASLTQAMGRPEQC</sequence>
<feature type="modified residue" description="4-aspartylphosphate" evidence="3">
    <location>
        <position position="56"/>
    </location>
</feature>
<feature type="domain" description="Response regulatory" evidence="4">
    <location>
        <begin position="7"/>
        <end position="123"/>
    </location>
</feature>
<evidence type="ECO:0000256" key="3">
    <source>
        <dbReference type="PROSITE-ProRule" id="PRU00169"/>
    </source>
</evidence>
<dbReference type="CDD" id="cd17546">
    <property type="entry name" value="REC_hyHK_CKI1_RcsC-like"/>
    <property type="match status" value="1"/>
</dbReference>
<keyword evidence="6" id="KW-1185">Reference proteome</keyword>
<dbReference type="PROSITE" id="PS50110">
    <property type="entry name" value="RESPONSE_REGULATORY"/>
    <property type="match status" value="1"/>
</dbReference>
<dbReference type="STRING" id="1348657.M622_06335"/>
<dbReference type="eggNOG" id="COG0784">
    <property type="taxonomic scope" value="Bacteria"/>
</dbReference>